<evidence type="ECO:0000313" key="4">
    <source>
        <dbReference type="EMBL" id="MBO2990685.1"/>
    </source>
</evidence>
<dbReference type="RefSeq" id="WP_208239875.1">
    <property type="nucleotide sequence ID" value="NZ_BAAAQU010000002.1"/>
</dbReference>
<gene>
    <name evidence="4" type="ORF">J4H85_11835</name>
</gene>
<feature type="region of interest" description="Disordered" evidence="2">
    <location>
        <begin position="267"/>
        <end position="286"/>
    </location>
</feature>
<dbReference type="PANTHER" id="PTHR22870:SF408">
    <property type="entry name" value="OS09G0560450 PROTEIN"/>
    <property type="match status" value="1"/>
</dbReference>
<dbReference type="PANTHER" id="PTHR22870">
    <property type="entry name" value="REGULATOR OF CHROMOSOME CONDENSATION"/>
    <property type="match status" value="1"/>
</dbReference>
<evidence type="ECO:0000256" key="2">
    <source>
        <dbReference type="SAM" id="MobiDB-lite"/>
    </source>
</evidence>
<dbReference type="InterPro" id="IPR051210">
    <property type="entry name" value="Ub_ligase/GEF_domain"/>
</dbReference>
<proteinExistence type="predicted"/>
<keyword evidence="1" id="KW-0677">Repeat</keyword>
<dbReference type="EMBL" id="JAGFBF010000005">
    <property type="protein sequence ID" value="MBO2990685.1"/>
    <property type="molecule type" value="Genomic_DNA"/>
</dbReference>
<name>A0A939QH02_9MICO</name>
<protein>
    <submittedName>
        <fullName evidence="4">Uncharacterized protein</fullName>
    </submittedName>
</protein>
<dbReference type="AlphaFoldDB" id="A0A939QH02"/>
<comment type="caution">
    <text evidence="4">The sequence shown here is derived from an EMBL/GenBank/DDBJ whole genome shotgun (WGS) entry which is preliminary data.</text>
</comment>
<evidence type="ECO:0000256" key="1">
    <source>
        <dbReference type="ARBA" id="ARBA00022737"/>
    </source>
</evidence>
<dbReference type="Proteomes" id="UP000668403">
    <property type="component" value="Unassembled WGS sequence"/>
</dbReference>
<feature type="region of interest" description="Disordered" evidence="2">
    <location>
        <begin position="1"/>
        <end position="20"/>
    </location>
</feature>
<keyword evidence="5" id="KW-1185">Reference proteome</keyword>
<sequence>MSESQIRTTARRVPQSGAAHRTRTRRFVSAMLAACCGMAVFIPATAAAYEDTASTRSPSTAAIVPYRWPATLQAKTVDTAMSLDANGKAWAWGRVGAGGDAGAALGGTATDTILNGANGYPRQVPIPGDPALSMIAADRRTAVAATADTGQVWAWGAGSYLHPDSKSQYTYRGYDPKAVMKADGTPLDGITLLAASERNAAIAVDTEGSIWRWGNPVQGGVDGYVPQASPLPAGEKGRPMSVMGGYYMVGTVLDNGNVYVWGRTTAGSHGGNHRNELPGNQSVNSSTDATLVNGLQAWNRENSPDSYVVQVGFGGFDWGYGVALLSDGRVLSWGQNQLVTGHPDPTTPAIVADNVAVLAPNFYGVAYLREPDDPDAVGYELWGYGPSNYSLGNGSVPVKIDDNVTSVQPGMGFNLWMRVDAAGGLQGVYGRGYNPQGAVGLNAAGTGPQGGETTVREIRFPGKTPSDLSFLGS</sequence>
<keyword evidence="3" id="KW-0472">Membrane</keyword>
<evidence type="ECO:0000313" key="5">
    <source>
        <dbReference type="Proteomes" id="UP000668403"/>
    </source>
</evidence>
<feature type="transmembrane region" description="Helical" evidence="3">
    <location>
        <begin position="27"/>
        <end position="49"/>
    </location>
</feature>
<dbReference type="Gene3D" id="2.130.10.30">
    <property type="entry name" value="Regulator of chromosome condensation 1/beta-lactamase-inhibitor protein II"/>
    <property type="match status" value="1"/>
</dbReference>
<evidence type="ECO:0000256" key="3">
    <source>
        <dbReference type="SAM" id="Phobius"/>
    </source>
</evidence>
<reference evidence="4" key="1">
    <citation type="submission" date="2021-03" db="EMBL/GenBank/DDBJ databases">
        <title>Leucobacter chromiisoli sp. nov., isolated from chromium-containing soil of chemical plant.</title>
        <authorList>
            <person name="Xu Z."/>
        </authorList>
    </citation>
    <scope>NUCLEOTIDE SEQUENCE</scope>
    <source>
        <strain evidence="4">K 70/01</strain>
    </source>
</reference>
<accession>A0A939QH02</accession>
<organism evidence="4 5">
    <name type="scientific">Leucobacter tardus</name>
    <dbReference type="NCBI Taxonomy" id="501483"/>
    <lineage>
        <taxon>Bacteria</taxon>
        <taxon>Bacillati</taxon>
        <taxon>Actinomycetota</taxon>
        <taxon>Actinomycetes</taxon>
        <taxon>Micrococcales</taxon>
        <taxon>Microbacteriaceae</taxon>
        <taxon>Leucobacter</taxon>
    </lineage>
</organism>
<dbReference type="InterPro" id="IPR009091">
    <property type="entry name" value="RCC1/BLIP-II"/>
</dbReference>
<keyword evidence="3" id="KW-0812">Transmembrane</keyword>
<dbReference type="SUPFAM" id="SSF50985">
    <property type="entry name" value="RCC1/BLIP-II"/>
    <property type="match status" value="1"/>
</dbReference>
<keyword evidence="3" id="KW-1133">Transmembrane helix</keyword>